<reference evidence="2" key="1">
    <citation type="submission" date="2017-06" db="EMBL/GenBank/DDBJ databases">
        <title>Genome analysis of Fimbriiglobus ruber SP5, the first member of the order Planctomycetales with confirmed chitinolytic capability.</title>
        <authorList>
            <person name="Ravin N.V."/>
            <person name="Rakitin A.L."/>
            <person name="Ivanova A.A."/>
            <person name="Beletsky A.V."/>
            <person name="Kulichevskaya I.S."/>
            <person name="Mardanov A.V."/>
            <person name="Dedysh S.N."/>
        </authorList>
    </citation>
    <scope>NUCLEOTIDE SEQUENCE [LARGE SCALE GENOMIC DNA]</scope>
    <source>
        <strain evidence="2">SP5</strain>
    </source>
</reference>
<evidence type="ECO:0000313" key="1">
    <source>
        <dbReference type="EMBL" id="OWK46670.1"/>
    </source>
</evidence>
<organism evidence="1 2">
    <name type="scientific">Fimbriiglobus ruber</name>
    <dbReference type="NCBI Taxonomy" id="1908690"/>
    <lineage>
        <taxon>Bacteria</taxon>
        <taxon>Pseudomonadati</taxon>
        <taxon>Planctomycetota</taxon>
        <taxon>Planctomycetia</taxon>
        <taxon>Gemmatales</taxon>
        <taxon>Gemmataceae</taxon>
        <taxon>Fimbriiglobus</taxon>
    </lineage>
</organism>
<sequence>MSDESNEIRRLVAESEGLPNGPVKVELLTEAARIADVQNDPALGFAVRKILMNAALMAGVPDTMLVAFSWCAAQSDRDPASFPPNQILWEYRWVISELPHFPQVPREQIENTIREMATRYRAAGSTLRAVHLMRIFTYTKMCDVAAAEAAYADWRAVERDWLSDSPRQELNLLVNFYAFAGWYEKAINESPNVMTGRVDDAGLFAQDSAELLVPFLTLGRVTDAARIQRSAYRYLARKPGYIDHMAFHVEFLARTDNFPGATRVVDDHMALAVPTKQYVSRTHFLRSVLLLVERLRRAGHDRHAFKLPPDVPVSSDAGGCDLSALSEWLTAEVRDYSARFDARNGNTAFTDKLNAVPDLAARPAPAK</sequence>
<proteinExistence type="predicted"/>
<dbReference type="EMBL" id="NIDE01000001">
    <property type="protein sequence ID" value="OWK46670.1"/>
    <property type="molecule type" value="Genomic_DNA"/>
</dbReference>
<protein>
    <submittedName>
        <fullName evidence="1">Uncharacterized protein</fullName>
    </submittedName>
</protein>
<name>A0A225DYR3_9BACT</name>
<accession>A0A225DYR3</accession>
<dbReference type="OrthoDB" id="56388at2"/>
<dbReference type="Proteomes" id="UP000214646">
    <property type="component" value="Unassembled WGS sequence"/>
</dbReference>
<comment type="caution">
    <text evidence="1">The sequence shown here is derived from an EMBL/GenBank/DDBJ whole genome shotgun (WGS) entry which is preliminary data.</text>
</comment>
<keyword evidence="2" id="KW-1185">Reference proteome</keyword>
<dbReference type="AlphaFoldDB" id="A0A225DYR3"/>
<evidence type="ECO:0000313" key="2">
    <source>
        <dbReference type="Proteomes" id="UP000214646"/>
    </source>
</evidence>
<dbReference type="RefSeq" id="WP_088251869.1">
    <property type="nucleotide sequence ID" value="NZ_NIDE01000001.1"/>
</dbReference>
<gene>
    <name evidence="1" type="ORF">FRUB_00369</name>
</gene>